<evidence type="ECO:0000259" key="9">
    <source>
        <dbReference type="PROSITE" id="PS50157"/>
    </source>
</evidence>
<dbReference type="PROSITE" id="PS50157">
    <property type="entry name" value="ZINC_FINGER_C2H2_2"/>
    <property type="match status" value="3"/>
</dbReference>
<dbReference type="InterPro" id="IPR013087">
    <property type="entry name" value="Znf_C2H2_type"/>
</dbReference>
<dbReference type="EMBL" id="DS637847">
    <property type="protein sequence ID" value="EEC01673.1"/>
    <property type="molecule type" value="Genomic_DNA"/>
</dbReference>
<feature type="domain" description="C2H2-type" evidence="9">
    <location>
        <begin position="376"/>
        <end position="403"/>
    </location>
</feature>
<evidence type="ECO:0000256" key="5">
    <source>
        <dbReference type="ARBA" id="ARBA00022833"/>
    </source>
</evidence>
<dbReference type="HOGENOM" id="CLU_427797_0_0_1"/>
<evidence type="ECO:0000313" key="12">
    <source>
        <dbReference type="Proteomes" id="UP000001555"/>
    </source>
</evidence>
<dbReference type="EnsemblMetazoa" id="ISCW000803-RA">
    <property type="protein sequence ID" value="ISCW000803-PA"/>
    <property type="gene ID" value="ISCW000803"/>
</dbReference>
<dbReference type="GO" id="GO:0008270">
    <property type="term" value="F:zinc ion binding"/>
    <property type="evidence" value="ECO:0007669"/>
    <property type="project" value="UniProtKB-KW"/>
</dbReference>
<proteinExistence type="predicted"/>
<dbReference type="GO" id="GO:0006357">
    <property type="term" value="P:regulation of transcription by RNA polymerase II"/>
    <property type="evidence" value="ECO:0000318"/>
    <property type="project" value="GO_Central"/>
</dbReference>
<evidence type="ECO:0000256" key="6">
    <source>
        <dbReference type="ARBA" id="ARBA00023242"/>
    </source>
</evidence>
<dbReference type="VEuPathDB" id="VectorBase:ISCI000803"/>
<evidence type="ECO:0000256" key="7">
    <source>
        <dbReference type="PROSITE-ProRule" id="PRU00042"/>
    </source>
</evidence>
<evidence type="ECO:0000256" key="8">
    <source>
        <dbReference type="SAM" id="MobiDB-lite"/>
    </source>
</evidence>
<keyword evidence="4 7" id="KW-0863">Zinc-finger</keyword>
<feature type="compositionally biased region" description="Basic residues" evidence="8">
    <location>
        <begin position="95"/>
        <end position="106"/>
    </location>
</feature>
<dbReference type="OrthoDB" id="6508709at2759"/>
<feature type="domain" description="C2H2-type" evidence="9">
    <location>
        <begin position="403"/>
        <end position="430"/>
    </location>
</feature>
<feature type="domain" description="C2H2-type" evidence="9">
    <location>
        <begin position="348"/>
        <end position="375"/>
    </location>
</feature>
<dbReference type="AlphaFoldDB" id="B7P501"/>
<feature type="compositionally biased region" description="Pro residues" evidence="8">
    <location>
        <begin position="107"/>
        <end position="119"/>
    </location>
</feature>
<keyword evidence="2" id="KW-0479">Metal-binding</keyword>
<dbReference type="EMBL" id="ABJB010773702">
    <property type="status" value="NOT_ANNOTATED_CDS"/>
    <property type="molecule type" value="Genomic_DNA"/>
</dbReference>
<dbReference type="FunFam" id="3.30.160.60:FF:000870">
    <property type="entry name" value="zinc finger protein 197 isoform X1"/>
    <property type="match status" value="1"/>
</dbReference>
<keyword evidence="6" id="KW-0539">Nucleus</keyword>
<evidence type="ECO:0000256" key="3">
    <source>
        <dbReference type="ARBA" id="ARBA00022737"/>
    </source>
</evidence>
<protein>
    <submittedName>
        <fullName evidence="10 11">Zinc finger protein, putative</fullName>
    </submittedName>
</protein>
<reference evidence="10 12" key="1">
    <citation type="submission" date="2008-03" db="EMBL/GenBank/DDBJ databases">
        <title>Annotation of Ixodes scapularis.</title>
        <authorList>
            <consortium name="Ixodes scapularis Genome Project Consortium"/>
            <person name="Caler E."/>
            <person name="Hannick L.I."/>
            <person name="Bidwell S."/>
            <person name="Joardar V."/>
            <person name="Thiagarajan M."/>
            <person name="Amedeo P."/>
            <person name="Galinsky K.J."/>
            <person name="Schobel S."/>
            <person name="Inman J."/>
            <person name="Hostetler J."/>
            <person name="Miller J."/>
            <person name="Hammond M."/>
            <person name="Megy K."/>
            <person name="Lawson D."/>
            <person name="Kodira C."/>
            <person name="Sutton G."/>
            <person name="Meyer J."/>
            <person name="Hill C.A."/>
            <person name="Birren B."/>
            <person name="Nene V."/>
            <person name="Collins F."/>
            <person name="Alarcon-Chaidez F."/>
            <person name="Wikel S."/>
            <person name="Strausberg R."/>
        </authorList>
    </citation>
    <scope>NUCLEOTIDE SEQUENCE [LARGE SCALE GENOMIC DNA]</scope>
    <source>
        <strain evidence="12">Wikel</strain>
        <strain evidence="10">Wikel colony</strain>
    </source>
</reference>
<dbReference type="STRING" id="6945.B7P501"/>
<dbReference type="Proteomes" id="UP000001555">
    <property type="component" value="Unassembled WGS sequence"/>
</dbReference>
<feature type="compositionally biased region" description="Low complexity" evidence="8">
    <location>
        <begin position="120"/>
        <end position="132"/>
    </location>
</feature>
<dbReference type="SMART" id="SM00355">
    <property type="entry name" value="ZnF_C2H2"/>
    <property type="match status" value="7"/>
</dbReference>
<feature type="region of interest" description="Disordered" evidence="8">
    <location>
        <begin position="1"/>
        <end position="20"/>
    </location>
</feature>
<dbReference type="Gene3D" id="3.30.160.60">
    <property type="entry name" value="Classic Zinc Finger"/>
    <property type="match status" value="3"/>
</dbReference>
<sequence length="640" mass="69168">MVLQQQGLSTTPNGDLMVTQTLTGPTSEAQADAAGPASLAPTTTLPSQLAQLDSILPPQSVILAMDGVADGLLLGSTALLTSPLAAAAAAAPTPVKRRPGRPRKRPPTPPPPPPLPPSSPAAEEPSAAGDPPETSGFVRPDSSEEAGEDPGIPRLLESESAAVAEVDSTAEESPAIASSLADAVAQVLASDNENNAAENVPAKQDAATNEDGEIRQQPPLAGAAAEAEVVPEPQDVAAPAVPSALPGASATVIPVPEKLVPILMPMPRVGLKSTDADLERLQCQVCEFQAYYPKQFQEHILTHEDSVLKCKCCPFACFDENELIAHYKDQYILKMHVKMVHMPVEVLFECNVCLKKFNRKAHLKRHVRTHNPTKPFKCQLCDYRGCERSDITKHMLIHEEPKHTCDICGRCFRHIKNKELHLKRHKGQKDYKCGVCEFYGYTFTDIRKHIERKHSDPRTILCDRCGQAFKTQAFLKEHKMSVQCEVYMIEQELTEYDPAVTQMTESAEDCTGEVQEDMVTEEHQQLQANHTEELATLELTDESLATLSSLANGQQIFVRKVDGADGQYAILTTADGEGQEITYISEGGLAVELGQAAVGNSEVGEEESPAAVEESRQAADNAGDQVSAPVKTESAEILDA</sequence>
<dbReference type="EMBL" id="ABJB010452819">
    <property type="status" value="NOT_ANNOTATED_CDS"/>
    <property type="molecule type" value="Genomic_DNA"/>
</dbReference>
<dbReference type="PANTHER" id="PTHR24409">
    <property type="entry name" value="ZINC FINGER PROTEIN 142"/>
    <property type="match status" value="1"/>
</dbReference>
<feature type="region of interest" description="Disordered" evidence="8">
    <location>
        <begin position="599"/>
        <end position="640"/>
    </location>
</feature>
<dbReference type="VEuPathDB" id="VectorBase:ISCW000803"/>
<organism>
    <name type="scientific">Ixodes scapularis</name>
    <name type="common">Black-legged tick</name>
    <name type="synonym">Deer tick</name>
    <dbReference type="NCBI Taxonomy" id="6945"/>
    <lineage>
        <taxon>Eukaryota</taxon>
        <taxon>Metazoa</taxon>
        <taxon>Ecdysozoa</taxon>
        <taxon>Arthropoda</taxon>
        <taxon>Chelicerata</taxon>
        <taxon>Arachnida</taxon>
        <taxon>Acari</taxon>
        <taxon>Parasitiformes</taxon>
        <taxon>Ixodida</taxon>
        <taxon>Ixodoidea</taxon>
        <taxon>Ixodidae</taxon>
        <taxon>Ixodinae</taxon>
        <taxon>Ixodes</taxon>
    </lineage>
</organism>
<comment type="subcellular location">
    <subcellularLocation>
        <location evidence="1">Nucleus</location>
    </subcellularLocation>
</comment>
<dbReference type="Pfam" id="PF00096">
    <property type="entry name" value="zf-C2H2"/>
    <property type="match status" value="1"/>
</dbReference>
<dbReference type="GO" id="GO:0005634">
    <property type="term" value="C:nucleus"/>
    <property type="evidence" value="ECO:0000318"/>
    <property type="project" value="GO_Central"/>
</dbReference>
<evidence type="ECO:0000256" key="1">
    <source>
        <dbReference type="ARBA" id="ARBA00004123"/>
    </source>
</evidence>
<evidence type="ECO:0000256" key="4">
    <source>
        <dbReference type="ARBA" id="ARBA00022771"/>
    </source>
</evidence>
<keyword evidence="3" id="KW-0677">Repeat</keyword>
<evidence type="ECO:0000313" key="11">
    <source>
        <dbReference type="EnsemblMetazoa" id="ISCW000803-PA"/>
    </source>
</evidence>
<dbReference type="EMBL" id="ABJB011112780">
    <property type="status" value="NOT_ANNOTATED_CDS"/>
    <property type="molecule type" value="Genomic_DNA"/>
</dbReference>
<dbReference type="GO" id="GO:0000981">
    <property type="term" value="F:DNA-binding transcription factor activity, RNA polymerase II-specific"/>
    <property type="evidence" value="ECO:0000318"/>
    <property type="project" value="GO_Central"/>
</dbReference>
<dbReference type="PaxDb" id="6945-B7P501"/>
<name>B7P501_IXOSC</name>
<dbReference type="PANTHER" id="PTHR24409:SF437">
    <property type="entry name" value="FINGER PROTEIN, PUTATIVE-RELATED"/>
    <property type="match status" value="1"/>
</dbReference>
<dbReference type="GO" id="GO:0000977">
    <property type="term" value="F:RNA polymerase II transcription regulatory region sequence-specific DNA binding"/>
    <property type="evidence" value="ECO:0000318"/>
    <property type="project" value="GO_Central"/>
</dbReference>
<dbReference type="PROSITE" id="PS00028">
    <property type="entry name" value="ZINC_FINGER_C2H2_1"/>
    <property type="match status" value="2"/>
</dbReference>
<keyword evidence="12" id="KW-1185">Reference proteome</keyword>
<reference evidence="11" key="2">
    <citation type="submission" date="2020-05" db="UniProtKB">
        <authorList>
            <consortium name="EnsemblMetazoa"/>
        </authorList>
    </citation>
    <scope>IDENTIFICATION</scope>
    <source>
        <strain evidence="11">wikel</strain>
    </source>
</reference>
<gene>
    <name evidence="10" type="ORF">IscW_ISCW000803</name>
</gene>
<dbReference type="VEuPathDB" id="VectorBase:ISCP_036327"/>
<dbReference type="SUPFAM" id="SSF57667">
    <property type="entry name" value="beta-beta-alpha zinc fingers"/>
    <property type="match status" value="3"/>
</dbReference>
<feature type="region of interest" description="Disordered" evidence="8">
    <location>
        <begin position="86"/>
        <end position="155"/>
    </location>
</feature>
<feature type="region of interest" description="Disordered" evidence="8">
    <location>
        <begin position="193"/>
        <end position="213"/>
    </location>
</feature>
<evidence type="ECO:0000313" key="10">
    <source>
        <dbReference type="EMBL" id="EEC01673.1"/>
    </source>
</evidence>
<keyword evidence="5" id="KW-0862">Zinc</keyword>
<evidence type="ECO:0000256" key="2">
    <source>
        <dbReference type="ARBA" id="ARBA00022723"/>
    </source>
</evidence>
<dbReference type="InParanoid" id="B7P501"/>
<accession>B7P501</accession>
<dbReference type="InterPro" id="IPR036236">
    <property type="entry name" value="Znf_C2H2_sf"/>
</dbReference>